<accession>A0A6J1MMZ4</accession>
<sequence length="416" mass="47552">MAMKFKRLTLHLRTFLMIIWAASGSAGYNCPYGQNCVFEPSPPGRAPACAQPGLTYCLHPDPYPEKVIRKLVEAGQYDIRTLLSDESRDDFDSKKKGGYPYGYGPNSLPHVDQISLVDDGQFNKDYNKFYGKFNHDVYSDKTPLQPPSPSDPAPYNVKAYQSSNFTKFGFQGYHTSPTTFWNPAINQYEYDNRRLRQNNGVPNIDIYNPNYFNSPLYQNYESEWLRQTSSGVTQYNPNEWWKYISPSRSDADVTIQRSVTFPTHTSTLHKRRRRNAALVEEAAKRTLTGAEALRIALGLANEDESAERPRRQASTNTEELCRVRTQFTTPRAALNNKGSWRYVVNMPDDMTQLVRVEICASTECSRLCSLPNGYTSRCEQKYIQKRLVALQSNGQNLYTDVFWIPSCCQCTVVNNN</sequence>
<dbReference type="InterPro" id="IPR032104">
    <property type="entry name" value="Spaetzle"/>
</dbReference>
<dbReference type="GO" id="GO:0008083">
    <property type="term" value="F:growth factor activity"/>
    <property type="evidence" value="ECO:0007669"/>
    <property type="project" value="TreeGrafter"/>
</dbReference>
<dbReference type="GO" id="GO:0021556">
    <property type="term" value="P:central nervous system formation"/>
    <property type="evidence" value="ECO:0007669"/>
    <property type="project" value="TreeGrafter"/>
</dbReference>
<dbReference type="PANTHER" id="PTHR23199">
    <property type="entry name" value="NEUROTROPHIN 1-RELATED"/>
    <property type="match status" value="1"/>
</dbReference>
<keyword evidence="6" id="KW-1185">Reference proteome</keyword>
<feature type="signal peptide" evidence="4">
    <location>
        <begin position="1"/>
        <end position="24"/>
    </location>
</feature>
<dbReference type="AlphaFoldDB" id="A0A6J1MMZ4"/>
<evidence type="ECO:0000256" key="3">
    <source>
        <dbReference type="ARBA" id="ARBA00023180"/>
    </source>
</evidence>
<evidence type="ECO:0000313" key="6">
    <source>
        <dbReference type="Proteomes" id="UP001652582"/>
    </source>
</evidence>
<dbReference type="SUPFAM" id="SSF57501">
    <property type="entry name" value="Cystine-knot cytokines"/>
    <property type="match status" value="1"/>
</dbReference>
<gene>
    <name evidence="7" type="primary">LOC112045091</name>
</gene>
<proteinExistence type="predicted"/>
<dbReference type="InterPro" id="IPR029034">
    <property type="entry name" value="Cystine-knot_cytokine"/>
</dbReference>
<evidence type="ECO:0000259" key="5">
    <source>
        <dbReference type="Pfam" id="PF16077"/>
    </source>
</evidence>
<dbReference type="OrthoDB" id="7933576at2759"/>
<feature type="domain" description="Spaetzle" evidence="5">
    <location>
        <begin position="319"/>
        <end position="412"/>
    </location>
</feature>
<reference evidence="7" key="1">
    <citation type="submission" date="2025-08" db="UniProtKB">
        <authorList>
            <consortium name="RefSeq"/>
        </authorList>
    </citation>
    <scope>IDENTIFICATION</scope>
</reference>
<dbReference type="InterPro" id="IPR052444">
    <property type="entry name" value="Spz/Toll_ligand-like"/>
</dbReference>
<name>A0A6J1MMZ4_BICAN</name>
<dbReference type="RefSeq" id="XP_023936925.2">
    <property type="nucleotide sequence ID" value="XM_024081157.2"/>
</dbReference>
<keyword evidence="1 4" id="KW-0732">Signal</keyword>
<dbReference type="GO" id="GO:0005121">
    <property type="term" value="F:Toll binding"/>
    <property type="evidence" value="ECO:0007669"/>
    <property type="project" value="TreeGrafter"/>
</dbReference>
<dbReference type="KEGG" id="bany:112045091"/>
<protein>
    <submittedName>
        <fullName evidence="7">Protein spaetzle 5 isoform X1</fullName>
    </submittedName>
</protein>
<dbReference type="PANTHER" id="PTHR23199:SF16">
    <property type="entry name" value="PROTEIN SPAETZLE 5"/>
    <property type="match status" value="1"/>
</dbReference>
<dbReference type="GO" id="GO:0005615">
    <property type="term" value="C:extracellular space"/>
    <property type="evidence" value="ECO:0007669"/>
    <property type="project" value="UniProtKB-ARBA"/>
</dbReference>
<feature type="chain" id="PRO_5045352550" evidence="4">
    <location>
        <begin position="25"/>
        <end position="416"/>
    </location>
</feature>
<organism evidence="6 7">
    <name type="scientific">Bicyclus anynana</name>
    <name type="common">Squinting bush brown butterfly</name>
    <dbReference type="NCBI Taxonomy" id="110368"/>
    <lineage>
        <taxon>Eukaryota</taxon>
        <taxon>Metazoa</taxon>
        <taxon>Ecdysozoa</taxon>
        <taxon>Arthropoda</taxon>
        <taxon>Hexapoda</taxon>
        <taxon>Insecta</taxon>
        <taxon>Pterygota</taxon>
        <taxon>Neoptera</taxon>
        <taxon>Endopterygota</taxon>
        <taxon>Lepidoptera</taxon>
        <taxon>Glossata</taxon>
        <taxon>Ditrysia</taxon>
        <taxon>Papilionoidea</taxon>
        <taxon>Nymphalidae</taxon>
        <taxon>Satyrinae</taxon>
        <taxon>Satyrini</taxon>
        <taxon>Mycalesina</taxon>
        <taxon>Bicyclus</taxon>
    </lineage>
</organism>
<evidence type="ECO:0000313" key="7">
    <source>
        <dbReference type="RefSeq" id="XP_023936925.2"/>
    </source>
</evidence>
<dbReference type="Pfam" id="PF16077">
    <property type="entry name" value="Spaetzle"/>
    <property type="match status" value="1"/>
</dbReference>
<dbReference type="Proteomes" id="UP001652582">
    <property type="component" value="Chromosome 7"/>
</dbReference>
<evidence type="ECO:0000256" key="2">
    <source>
        <dbReference type="ARBA" id="ARBA00023157"/>
    </source>
</evidence>
<dbReference type="Gene3D" id="2.10.90.10">
    <property type="entry name" value="Cystine-knot cytokines"/>
    <property type="match status" value="1"/>
</dbReference>
<dbReference type="GeneID" id="112045091"/>
<evidence type="ECO:0000256" key="1">
    <source>
        <dbReference type="ARBA" id="ARBA00022729"/>
    </source>
</evidence>
<keyword evidence="2" id="KW-1015">Disulfide bond</keyword>
<dbReference type="GO" id="GO:0045087">
    <property type="term" value="P:innate immune response"/>
    <property type="evidence" value="ECO:0007669"/>
    <property type="project" value="TreeGrafter"/>
</dbReference>
<evidence type="ECO:0000256" key="4">
    <source>
        <dbReference type="SAM" id="SignalP"/>
    </source>
</evidence>
<keyword evidence="3" id="KW-0325">Glycoprotein</keyword>